<keyword evidence="1" id="KW-0479">Metal-binding</keyword>
<evidence type="ECO:0000313" key="7">
    <source>
        <dbReference type="Proteomes" id="UP000232722"/>
    </source>
</evidence>
<dbReference type="AlphaFoldDB" id="A0A2N0PSH9"/>
<evidence type="ECO:0000256" key="4">
    <source>
        <dbReference type="PROSITE-ProRule" id="PRU00027"/>
    </source>
</evidence>
<organism evidence="6 7">
    <name type="scientific">Rhizophagus irregularis</name>
    <dbReference type="NCBI Taxonomy" id="588596"/>
    <lineage>
        <taxon>Eukaryota</taxon>
        <taxon>Fungi</taxon>
        <taxon>Fungi incertae sedis</taxon>
        <taxon>Mucoromycota</taxon>
        <taxon>Glomeromycotina</taxon>
        <taxon>Glomeromycetes</taxon>
        <taxon>Glomerales</taxon>
        <taxon>Glomeraceae</taxon>
        <taxon>Rhizophagus</taxon>
    </lineage>
</organism>
<evidence type="ECO:0000259" key="5">
    <source>
        <dbReference type="PROSITE" id="PS50808"/>
    </source>
</evidence>
<evidence type="ECO:0000256" key="2">
    <source>
        <dbReference type="ARBA" id="ARBA00022771"/>
    </source>
</evidence>
<dbReference type="Pfam" id="PF02892">
    <property type="entry name" value="zf-BED"/>
    <property type="match status" value="1"/>
</dbReference>
<accession>A0A2N0PSH9</accession>
<proteinExistence type="predicted"/>
<sequence>MPRERRRSAWDHFYIIDKHDDPHPHVQCKYCVKEYKRAVPERMQAHLNKKCSEAPNAAKSHKQHLSERMSVEEINSLVSLLAKALSDRSSAIQILEPIETRLGEVVNFHPKQDFSAFPFVGGPYTLTKPLILRPPFESIISREYVGHETTKQFHSQQVSKEIN</sequence>
<dbReference type="Proteomes" id="UP000232722">
    <property type="component" value="Unassembled WGS sequence"/>
</dbReference>
<dbReference type="PROSITE" id="PS50808">
    <property type="entry name" value="ZF_BED"/>
    <property type="match status" value="1"/>
</dbReference>
<dbReference type="VEuPathDB" id="FungiDB:RhiirFUN_010800"/>
<evidence type="ECO:0000256" key="1">
    <source>
        <dbReference type="ARBA" id="ARBA00022723"/>
    </source>
</evidence>
<comment type="caution">
    <text evidence="6">The sequence shown here is derived from an EMBL/GenBank/DDBJ whole genome shotgun (WGS) entry which is preliminary data.</text>
</comment>
<evidence type="ECO:0000256" key="3">
    <source>
        <dbReference type="ARBA" id="ARBA00022833"/>
    </source>
</evidence>
<keyword evidence="2 4" id="KW-0863">Zinc-finger</keyword>
<reference evidence="6 7" key="1">
    <citation type="submission" date="2016-04" db="EMBL/GenBank/DDBJ databases">
        <title>Genome analyses suggest a sexual origin of heterokaryosis in a supposedly ancient asexual fungus.</title>
        <authorList>
            <person name="Ropars J."/>
            <person name="Sedzielewska K."/>
            <person name="Noel J."/>
            <person name="Charron P."/>
            <person name="Farinelli L."/>
            <person name="Marton T."/>
            <person name="Kruger M."/>
            <person name="Pelin A."/>
            <person name="Brachmann A."/>
            <person name="Corradi N."/>
        </authorList>
    </citation>
    <scope>NUCLEOTIDE SEQUENCE [LARGE SCALE GENOMIC DNA]</scope>
    <source>
        <strain evidence="6 7">A5</strain>
    </source>
</reference>
<dbReference type="VEuPathDB" id="FungiDB:FUN_024797"/>
<dbReference type="GO" id="GO:0003677">
    <property type="term" value="F:DNA binding"/>
    <property type="evidence" value="ECO:0007669"/>
    <property type="project" value="InterPro"/>
</dbReference>
<keyword evidence="3" id="KW-0862">Zinc</keyword>
<gene>
    <name evidence="6" type="ORF">RhiirA5_415215</name>
</gene>
<dbReference type="EMBL" id="LLXJ01000433">
    <property type="protein sequence ID" value="PKC09784.1"/>
    <property type="molecule type" value="Genomic_DNA"/>
</dbReference>
<evidence type="ECO:0000313" key="6">
    <source>
        <dbReference type="EMBL" id="PKC09784.1"/>
    </source>
</evidence>
<name>A0A2N0PSH9_9GLOM</name>
<dbReference type="GO" id="GO:0008270">
    <property type="term" value="F:zinc ion binding"/>
    <property type="evidence" value="ECO:0007669"/>
    <property type="project" value="UniProtKB-KW"/>
</dbReference>
<feature type="domain" description="BED-type" evidence="5">
    <location>
        <begin position="4"/>
        <end position="58"/>
    </location>
</feature>
<dbReference type="InterPro" id="IPR003656">
    <property type="entry name" value="Znf_BED"/>
</dbReference>
<protein>
    <recommendedName>
        <fullName evidence="5">BED-type domain-containing protein</fullName>
    </recommendedName>
</protein>
<reference evidence="6 7" key="2">
    <citation type="submission" date="2017-09" db="EMBL/GenBank/DDBJ databases">
        <title>Extensive intraspecific genome diversity in a model arbuscular mycorrhizal fungus.</title>
        <authorList>
            <person name="Chen E.C."/>
            <person name="Morin E."/>
            <person name="Beaudet D."/>
            <person name="Noel J."/>
            <person name="Ndikumana S."/>
            <person name="Charron P."/>
            <person name="St-Onge C."/>
            <person name="Giorgi J."/>
            <person name="Grigoriev I.V."/>
            <person name="Roux C."/>
            <person name="Martin F.M."/>
            <person name="Corradi N."/>
        </authorList>
    </citation>
    <scope>NUCLEOTIDE SEQUENCE [LARGE SCALE GENOMIC DNA]</scope>
    <source>
        <strain evidence="6 7">A5</strain>
    </source>
</reference>